<dbReference type="SMART" id="SM00861">
    <property type="entry name" value="Transket_pyr"/>
    <property type="match status" value="1"/>
</dbReference>
<reference evidence="6 7" key="1">
    <citation type="submission" date="2017-08" db="EMBL/GenBank/DDBJ databases">
        <title>Reclassification of Bisgaard taxon 37 and 44.</title>
        <authorList>
            <person name="Christensen H."/>
        </authorList>
    </citation>
    <scope>NUCLEOTIDE SEQUENCE [LARGE SCALE GENOMIC DNA]</scope>
    <source>
        <strain evidence="6 7">EEAB3T1</strain>
    </source>
</reference>
<feature type="non-terminal residue" evidence="6">
    <location>
        <position position="1"/>
    </location>
</feature>
<dbReference type="InterPro" id="IPR005475">
    <property type="entry name" value="Transketolase-like_Pyr-bd"/>
</dbReference>
<dbReference type="GO" id="GO:0045252">
    <property type="term" value="C:oxoglutarate dehydrogenase complex"/>
    <property type="evidence" value="ECO:0007669"/>
    <property type="project" value="TreeGrafter"/>
</dbReference>
<dbReference type="Proteomes" id="UP000265964">
    <property type="component" value="Unassembled WGS sequence"/>
</dbReference>
<comment type="caution">
    <text evidence="6">The sequence shown here is derived from an EMBL/GenBank/DDBJ whole genome shotgun (WGS) entry which is preliminary data.</text>
</comment>
<evidence type="ECO:0000313" key="6">
    <source>
        <dbReference type="EMBL" id="RIY34938.1"/>
    </source>
</evidence>
<name>A0A3A1YCM6_9GAMM</name>
<dbReference type="EC" id="1.2.4.2" evidence="2"/>
<protein>
    <recommendedName>
        <fullName evidence="2">oxoglutarate dehydrogenase (succinyl-transferring)</fullName>
        <ecNumber evidence="2">1.2.4.2</ecNumber>
    </recommendedName>
</protein>
<keyword evidence="4" id="KW-0786">Thiamine pyrophosphate</keyword>
<dbReference type="PANTHER" id="PTHR23152:SF4">
    <property type="entry name" value="2-OXOADIPATE DEHYDROGENASE COMPLEX COMPONENT E1"/>
    <property type="match status" value="1"/>
</dbReference>
<dbReference type="Gene3D" id="3.40.50.11610">
    <property type="entry name" value="Multifunctional 2-oxoglutarate metabolism enzyme, C-terminal domain"/>
    <property type="match status" value="1"/>
</dbReference>
<organism evidence="6 7">
    <name type="scientific">Psittacicella gerlachiana</name>
    <dbReference type="NCBI Taxonomy" id="2028574"/>
    <lineage>
        <taxon>Bacteria</taxon>
        <taxon>Pseudomonadati</taxon>
        <taxon>Pseudomonadota</taxon>
        <taxon>Gammaproteobacteria</taxon>
        <taxon>Pasteurellales</taxon>
        <taxon>Psittacicellaceae</taxon>
        <taxon>Psittacicella</taxon>
    </lineage>
</organism>
<evidence type="ECO:0000259" key="5">
    <source>
        <dbReference type="SMART" id="SM00861"/>
    </source>
</evidence>
<accession>A0A3A1YCM6</accession>
<dbReference type="GO" id="GO:0004591">
    <property type="term" value="F:oxoglutarate dehydrogenase (succinyl-transferring) activity"/>
    <property type="evidence" value="ECO:0007669"/>
    <property type="project" value="UniProtKB-EC"/>
</dbReference>
<dbReference type="InterPro" id="IPR031717">
    <property type="entry name" value="ODO-1/KGD_C"/>
</dbReference>
<feature type="domain" description="Transketolase-like pyrimidine-binding" evidence="5">
    <location>
        <begin position="58"/>
        <end position="252"/>
    </location>
</feature>
<keyword evidence="7" id="KW-1185">Reference proteome</keyword>
<dbReference type="Gene3D" id="3.40.50.12470">
    <property type="match status" value="1"/>
</dbReference>
<evidence type="ECO:0000313" key="7">
    <source>
        <dbReference type="Proteomes" id="UP000265964"/>
    </source>
</evidence>
<evidence type="ECO:0000256" key="3">
    <source>
        <dbReference type="ARBA" id="ARBA00023002"/>
    </source>
</evidence>
<sequence>TLGNADDYDLVDYSRLSSREFKDLGYKLSELPANYELSATLAKLYNQRLDALTNDKKLNWGQVELLAYATLLQNGKNVRLTGEDAGRGTFFHRAAVLSSFNKENDYLPLLDIAKEHDAKFEIWDSTLSEAGVLGFEYGYSITTPNTLVLWEAQFGDFANGAQPLIDQFIVSGETKWNQVSGLTLLLPHGYEGQGAEHSSARIERFLQLCADNNLRVVIPTNAKNMYHLLVNQGLTEKKKPLVVFTPKSLLRLEEASASITEITNSKFETVIYDTKVANEQIEKLVVTAGRIRFDVQSQLASKNATNIYHLHLEQLYPFPSEEIQQVIDSCPNLKLVEIVQDEPENQGYWNFALPYMLKILNHRLGKVHLGFNGRKASATTASGYPKTSKEELEQILNRLDQLDNYFI</sequence>
<keyword evidence="3" id="KW-0560">Oxidoreductase</keyword>
<evidence type="ECO:0000256" key="1">
    <source>
        <dbReference type="ARBA" id="ARBA00001964"/>
    </source>
</evidence>
<evidence type="ECO:0000256" key="4">
    <source>
        <dbReference type="ARBA" id="ARBA00023052"/>
    </source>
</evidence>
<comment type="cofactor">
    <cofactor evidence="1">
        <name>thiamine diphosphate</name>
        <dbReference type="ChEBI" id="CHEBI:58937"/>
    </cofactor>
</comment>
<dbReference type="GO" id="GO:0030976">
    <property type="term" value="F:thiamine pyrophosphate binding"/>
    <property type="evidence" value="ECO:0007669"/>
    <property type="project" value="InterPro"/>
</dbReference>
<gene>
    <name evidence="6" type="ORF">CKF59_04450</name>
</gene>
<evidence type="ECO:0000256" key="2">
    <source>
        <dbReference type="ARBA" id="ARBA00012280"/>
    </source>
</evidence>
<dbReference type="InterPro" id="IPR011603">
    <property type="entry name" value="2oxoglutarate_DH_E1"/>
</dbReference>
<dbReference type="EMBL" id="NRJF01000117">
    <property type="protein sequence ID" value="RIY34938.1"/>
    <property type="molecule type" value="Genomic_DNA"/>
</dbReference>
<dbReference type="InterPro" id="IPR029061">
    <property type="entry name" value="THDP-binding"/>
</dbReference>
<dbReference type="InterPro" id="IPR042179">
    <property type="entry name" value="KGD_C_sf"/>
</dbReference>
<dbReference type="SUPFAM" id="SSF52518">
    <property type="entry name" value="Thiamin diphosphate-binding fold (THDP-binding)"/>
    <property type="match status" value="1"/>
</dbReference>
<dbReference type="Pfam" id="PF02779">
    <property type="entry name" value="Transket_pyr"/>
    <property type="match status" value="1"/>
</dbReference>
<proteinExistence type="predicted"/>
<dbReference type="Pfam" id="PF16870">
    <property type="entry name" value="OxoGdeHyase_C"/>
    <property type="match status" value="1"/>
</dbReference>
<dbReference type="GO" id="GO:0005829">
    <property type="term" value="C:cytosol"/>
    <property type="evidence" value="ECO:0007669"/>
    <property type="project" value="TreeGrafter"/>
</dbReference>
<dbReference type="PANTHER" id="PTHR23152">
    <property type="entry name" value="2-OXOGLUTARATE DEHYDROGENASE"/>
    <property type="match status" value="1"/>
</dbReference>
<dbReference type="AlphaFoldDB" id="A0A3A1YCM6"/>
<dbReference type="GO" id="GO:0006099">
    <property type="term" value="P:tricarboxylic acid cycle"/>
    <property type="evidence" value="ECO:0007669"/>
    <property type="project" value="TreeGrafter"/>
</dbReference>